<dbReference type="STRING" id="1537102.L1L954"/>
<evidence type="ECO:0000313" key="1">
    <source>
        <dbReference type="EMBL" id="EKX72036.1"/>
    </source>
</evidence>
<reference evidence="1 2" key="1">
    <citation type="journal article" date="2012" name="BMC Genomics">
        <title>Comparative genomic analysis and phylogenetic position of Theileria equi.</title>
        <authorList>
            <person name="Kappmeyer L.S."/>
            <person name="Thiagarajan M."/>
            <person name="Herndon D.R."/>
            <person name="Ramsay J.D."/>
            <person name="Caler E."/>
            <person name="Djikeng A."/>
            <person name="Gillespie J.J."/>
            <person name="Lau A.O."/>
            <person name="Roalson E.H."/>
            <person name="Silva J.C."/>
            <person name="Silva M.G."/>
            <person name="Suarez C.E."/>
            <person name="Ueti M.W."/>
            <person name="Nene V.M."/>
            <person name="Mealey R.H."/>
            <person name="Knowles D.P."/>
            <person name="Brayton K.A."/>
        </authorList>
    </citation>
    <scope>NUCLEOTIDE SEQUENCE [LARGE SCALE GENOMIC DNA]</scope>
    <source>
        <strain evidence="1 2">WA</strain>
    </source>
</reference>
<comment type="caution">
    <text evidence="1">The sequence shown here is derived from an EMBL/GenBank/DDBJ whole genome shotgun (WGS) entry which is preliminary data.</text>
</comment>
<dbReference type="eggNOG" id="ENOG502RSUQ">
    <property type="taxonomic scope" value="Eukaryota"/>
</dbReference>
<dbReference type="AlphaFoldDB" id="L1L954"/>
<proteinExistence type="predicted"/>
<dbReference type="SUPFAM" id="SSF143503">
    <property type="entry name" value="PUG domain-like"/>
    <property type="match status" value="1"/>
</dbReference>
<sequence>MTKLKDTLQSVEVLKELVEILYTTPEDKLIDVYDQFEFFKNELSSLLSTITRYRIEINSSDETRLTFGPKTRQTVQSLVYNYDKLYELYEEHLCPRFLPIEPLYREKTKIVSVPSEPEKSIEEQTRIELEQINIAKEKMKQNAVMAVDFSEIKDQDTDVDSVISRLEEVYKNHSAEDLEGVLESIHREHPEDFIKIVENINALLSEIAKRPDELNLRILRIKNLKLQEDFLQYTHSVVLLKHAKFRIVHSLEIQDQLKQVNCGEENDFFLYMHEPDMFTFYNRWKAWLDSLTQTSNILLKFLRSYRSLLRSGATDVIKQAFLAASQ</sequence>
<dbReference type="VEuPathDB" id="PiroplasmaDB:BEWA_017150"/>
<gene>
    <name evidence="1" type="ORF">BEWA_017150</name>
</gene>
<name>L1L954_THEEQ</name>
<dbReference type="OrthoDB" id="360701at2759"/>
<dbReference type="InterPro" id="IPR036339">
    <property type="entry name" value="PUB-like_dom_sf"/>
</dbReference>
<dbReference type="GeneID" id="15804889"/>
<dbReference type="KEGG" id="beq:BEWA_017150"/>
<dbReference type="EMBL" id="ACOU01000008">
    <property type="protein sequence ID" value="EKX72036.1"/>
    <property type="molecule type" value="Genomic_DNA"/>
</dbReference>
<keyword evidence="2" id="KW-1185">Reference proteome</keyword>
<evidence type="ECO:0000313" key="2">
    <source>
        <dbReference type="Proteomes" id="UP000031512"/>
    </source>
</evidence>
<organism evidence="1 2">
    <name type="scientific">Theileria equi strain WA</name>
    <dbReference type="NCBI Taxonomy" id="1537102"/>
    <lineage>
        <taxon>Eukaryota</taxon>
        <taxon>Sar</taxon>
        <taxon>Alveolata</taxon>
        <taxon>Apicomplexa</taxon>
        <taxon>Aconoidasida</taxon>
        <taxon>Piroplasmida</taxon>
        <taxon>Theileriidae</taxon>
        <taxon>Theileria</taxon>
    </lineage>
</organism>
<dbReference type="Gene3D" id="1.20.58.2190">
    <property type="match status" value="1"/>
</dbReference>
<protein>
    <submittedName>
        <fullName evidence="1">Uncharacterized protein</fullName>
    </submittedName>
</protein>
<dbReference type="Proteomes" id="UP000031512">
    <property type="component" value="Unassembled WGS sequence"/>
</dbReference>
<dbReference type="RefSeq" id="XP_004831488.1">
    <property type="nucleotide sequence ID" value="XM_004831431.1"/>
</dbReference>
<accession>L1L954</accession>